<protein>
    <submittedName>
        <fullName evidence="8">Iron complex outermembrane receptor protein</fullName>
    </submittedName>
</protein>
<dbReference type="SUPFAM" id="SSF56935">
    <property type="entry name" value="Porins"/>
    <property type="match status" value="1"/>
</dbReference>
<comment type="caution">
    <text evidence="8">The sequence shown here is derived from an EMBL/GenBank/DDBJ whole genome shotgun (WGS) entry which is preliminary data.</text>
</comment>
<reference evidence="8 9" key="1">
    <citation type="submission" date="2020-08" db="EMBL/GenBank/DDBJ databases">
        <title>Genomic Encyclopedia of Type Strains, Phase IV (KMG-IV): sequencing the most valuable type-strain genomes for metagenomic binning, comparative biology and taxonomic classification.</title>
        <authorList>
            <person name="Goeker M."/>
        </authorList>
    </citation>
    <scope>NUCLEOTIDE SEQUENCE [LARGE SCALE GENOMIC DNA]</scope>
    <source>
        <strain evidence="8 9">DSM 22368</strain>
    </source>
</reference>
<accession>A0A7X0JYE3</accession>
<keyword evidence="5" id="KW-0732">Signal</keyword>
<proteinExistence type="inferred from homology"/>
<evidence type="ECO:0000313" key="9">
    <source>
        <dbReference type="Proteomes" id="UP000528457"/>
    </source>
</evidence>
<evidence type="ECO:0000256" key="1">
    <source>
        <dbReference type="ARBA" id="ARBA00004442"/>
    </source>
</evidence>
<keyword evidence="4" id="KW-0798">TonB box</keyword>
<feature type="signal peptide" evidence="5">
    <location>
        <begin position="1"/>
        <end position="34"/>
    </location>
</feature>
<dbReference type="Pfam" id="PF00593">
    <property type="entry name" value="TonB_dep_Rec_b-barrel"/>
    <property type="match status" value="1"/>
</dbReference>
<feature type="chain" id="PRO_5031262632" evidence="5">
    <location>
        <begin position="35"/>
        <end position="1095"/>
    </location>
</feature>
<evidence type="ECO:0000259" key="6">
    <source>
        <dbReference type="Pfam" id="PF00593"/>
    </source>
</evidence>
<keyword evidence="9" id="KW-1185">Reference proteome</keyword>
<organism evidence="8 9">
    <name type="scientific">Pseudoteredinibacter isoporae</name>
    <dbReference type="NCBI Taxonomy" id="570281"/>
    <lineage>
        <taxon>Bacteria</taxon>
        <taxon>Pseudomonadati</taxon>
        <taxon>Pseudomonadota</taxon>
        <taxon>Gammaproteobacteria</taxon>
        <taxon>Cellvibrionales</taxon>
        <taxon>Cellvibrionaceae</taxon>
        <taxon>Pseudoteredinibacter</taxon>
    </lineage>
</organism>
<feature type="domain" description="TonB-dependent receptor plug" evidence="7">
    <location>
        <begin position="79"/>
        <end position="195"/>
    </location>
</feature>
<dbReference type="InterPro" id="IPR036942">
    <property type="entry name" value="Beta-barrel_TonB_sf"/>
</dbReference>
<dbReference type="EMBL" id="JACHHT010000004">
    <property type="protein sequence ID" value="MBB6523536.1"/>
    <property type="molecule type" value="Genomic_DNA"/>
</dbReference>
<evidence type="ECO:0000259" key="7">
    <source>
        <dbReference type="Pfam" id="PF07715"/>
    </source>
</evidence>
<dbReference type="Proteomes" id="UP000528457">
    <property type="component" value="Unassembled WGS sequence"/>
</dbReference>
<keyword evidence="2 4" id="KW-0472">Membrane</keyword>
<comment type="subcellular location">
    <subcellularLocation>
        <location evidence="1 4">Cell outer membrane</location>
    </subcellularLocation>
</comment>
<dbReference type="Gene3D" id="2.170.130.10">
    <property type="entry name" value="TonB-dependent receptor, plug domain"/>
    <property type="match status" value="1"/>
</dbReference>
<evidence type="ECO:0000256" key="4">
    <source>
        <dbReference type="RuleBase" id="RU003357"/>
    </source>
</evidence>
<evidence type="ECO:0000256" key="5">
    <source>
        <dbReference type="SAM" id="SignalP"/>
    </source>
</evidence>
<dbReference type="RefSeq" id="WP_166843444.1">
    <property type="nucleotide sequence ID" value="NZ_JAAONY010000004.1"/>
</dbReference>
<dbReference type="PANTHER" id="PTHR47234">
    <property type="match status" value="1"/>
</dbReference>
<dbReference type="AlphaFoldDB" id="A0A7X0JYE3"/>
<keyword evidence="8" id="KW-0675">Receptor</keyword>
<dbReference type="GO" id="GO:0009279">
    <property type="term" value="C:cell outer membrane"/>
    <property type="evidence" value="ECO:0007669"/>
    <property type="project" value="UniProtKB-SubCell"/>
</dbReference>
<dbReference type="InterPro" id="IPR012910">
    <property type="entry name" value="Plug_dom"/>
</dbReference>
<dbReference type="InParanoid" id="A0A7X0JYE3"/>
<sequence length="1095" mass="119430">MINRHKTATWQRKPLAAGVSVAALISAVSFPAYAQEITQQQVAAADEQVEQSSGRLAKKKDIEEVVVTGSRLKRDTFSSVSPLQVIDAEGAKDVGLINPADILQSTGAAAGQQIDLTFSGFVLDNGPGATTVDLRGLGAGRTLVLLNGRRLAPAGVEGAPSAPDLSLVPSGLVQQYDLLLDGASSIYGSDAVAGVANMILKKDFDGLEINGFSTQPEHSNGEENTLTVTWGKNWDRGFIGFGLDYFNSDSVSFDDRPWTEGCEKHREIGLDGNIYQEERFYTETLGMETTGGCLATERLVGRVSVPSAGSIYYTPGSTNGGWPNFTETDRFGIGIDTDGDGIADTSYQDYSLNGTNQGYAHLFPDQERTNVMFYGEYTFDGDMNLTPYFETLYSKRETSIRGREGQLFPSVPANNPFNLCNPNGVNGVDCGLAYDELLTNPAFAEQVRARFGGTPADFGLLVGPIGPAASTPIVSVRGDRNITNVEIEQFRFVGGLRGDLPQMNIGTLNDWTFDTYWSFSKSEGDSSRPGIRGDRLNLSLATTIEDPNNPGQFICGADNNGDGIPDGTDGCVPVNMFAPSLYVPGGVGDFATQAERDFLFDTRDFKTEYYQSIFSAFFTGNLFELPAGNVIAGIGAEIRYDRIKSIPDDVARDGLLVSFFSDGGATGSKYTRELYGEVELPLLADKFLATELTANLSARYTKDQLYGSASTYSGKIAYRPVDSLLLRATVGTSYRAPNLRENFLQAQTGFNDVFDPCLIPDAALDPISGGYNPSLDTRSPEVLANCAAQGADPTTLSNNGFNTYSVEIARGGNQNLVEETSDSYTVGFSFEQPFFDEFDLTLGMTYYDIDIDNSIIEPTGQFLVNDCYNTTTISTFCGNIRRGDNGLIEYLDAGFINRDNETARGIDINLLWKQTITMFDLPFDVSIDARFNRLIERSITFTNDEGLEDYDNDVGEFGFAEWRSNTAFRVEYGDYRFTWAVRYVGSVEQQSEDIDAFSDVFDTDGTGFTSDTCVGVANGGTDCRDVGFADNYFKHDASFYYNGDVWTIGGGIRNVFDEAPPQVDGNEVFALNNTPIGVGYDLRGRTFFFELGRKF</sequence>
<name>A0A7X0JYE3_9GAMM</name>
<keyword evidence="3" id="KW-0998">Cell outer membrane</keyword>
<evidence type="ECO:0000313" key="8">
    <source>
        <dbReference type="EMBL" id="MBB6523536.1"/>
    </source>
</evidence>
<evidence type="ECO:0000256" key="3">
    <source>
        <dbReference type="ARBA" id="ARBA00023237"/>
    </source>
</evidence>
<dbReference type="PANTHER" id="PTHR47234:SF2">
    <property type="entry name" value="TONB-DEPENDENT RECEPTOR"/>
    <property type="match status" value="1"/>
</dbReference>
<dbReference type="InterPro" id="IPR037066">
    <property type="entry name" value="Plug_dom_sf"/>
</dbReference>
<evidence type="ECO:0000256" key="2">
    <source>
        <dbReference type="ARBA" id="ARBA00023136"/>
    </source>
</evidence>
<comment type="similarity">
    <text evidence="4">Belongs to the TonB-dependent receptor family.</text>
</comment>
<dbReference type="Gene3D" id="2.40.170.20">
    <property type="entry name" value="TonB-dependent receptor, beta-barrel domain"/>
    <property type="match status" value="1"/>
</dbReference>
<feature type="domain" description="TonB-dependent receptor-like beta-barrel" evidence="6">
    <location>
        <begin position="566"/>
        <end position="1055"/>
    </location>
</feature>
<dbReference type="Pfam" id="PF07715">
    <property type="entry name" value="Plug"/>
    <property type="match status" value="1"/>
</dbReference>
<gene>
    <name evidence="8" type="ORF">HNR48_003850</name>
</gene>
<dbReference type="InterPro" id="IPR000531">
    <property type="entry name" value="Beta-barrel_TonB"/>
</dbReference>